<gene>
    <name evidence="1" type="ORF">UJA718_LOCUS30568</name>
</gene>
<protein>
    <submittedName>
        <fullName evidence="1">Uncharacterized protein</fullName>
    </submittedName>
</protein>
<feature type="non-terminal residue" evidence="1">
    <location>
        <position position="1"/>
    </location>
</feature>
<accession>A0A821AX60</accession>
<comment type="caution">
    <text evidence="1">The sequence shown here is derived from an EMBL/GenBank/DDBJ whole genome shotgun (WGS) entry which is preliminary data.</text>
</comment>
<name>A0A821AX60_9BILA</name>
<sequence>WPTRGPRWGPGGRGDTSGGCRCRLNKGKLCSKDCQNCH</sequence>
<dbReference type="AlphaFoldDB" id="A0A821AX60"/>
<dbReference type="Proteomes" id="UP000663873">
    <property type="component" value="Unassembled WGS sequence"/>
</dbReference>
<organism evidence="1 2">
    <name type="scientific">Rotaria socialis</name>
    <dbReference type="NCBI Taxonomy" id="392032"/>
    <lineage>
        <taxon>Eukaryota</taxon>
        <taxon>Metazoa</taxon>
        <taxon>Spiralia</taxon>
        <taxon>Gnathifera</taxon>
        <taxon>Rotifera</taxon>
        <taxon>Eurotatoria</taxon>
        <taxon>Bdelloidea</taxon>
        <taxon>Philodinida</taxon>
        <taxon>Philodinidae</taxon>
        <taxon>Rotaria</taxon>
    </lineage>
</organism>
<evidence type="ECO:0000313" key="2">
    <source>
        <dbReference type="Proteomes" id="UP000663873"/>
    </source>
</evidence>
<evidence type="ECO:0000313" key="1">
    <source>
        <dbReference type="EMBL" id="CAF4578915.1"/>
    </source>
</evidence>
<keyword evidence="2" id="KW-1185">Reference proteome</keyword>
<proteinExistence type="predicted"/>
<dbReference type="EMBL" id="CAJOBP010014858">
    <property type="protein sequence ID" value="CAF4578915.1"/>
    <property type="molecule type" value="Genomic_DNA"/>
</dbReference>
<reference evidence="1" key="1">
    <citation type="submission" date="2021-02" db="EMBL/GenBank/DDBJ databases">
        <authorList>
            <person name="Nowell W R."/>
        </authorList>
    </citation>
    <scope>NUCLEOTIDE SEQUENCE</scope>
</reference>